<dbReference type="VEuPathDB" id="FungiDB:HpaG807663"/>
<keyword evidence="2" id="KW-1185">Reference proteome</keyword>
<proteinExistence type="predicted"/>
<reference evidence="1" key="2">
    <citation type="submission" date="2015-06" db="UniProtKB">
        <authorList>
            <consortium name="EnsemblProtists"/>
        </authorList>
    </citation>
    <scope>IDENTIFICATION</scope>
    <source>
        <strain evidence="1">Emoy2</strain>
    </source>
</reference>
<sequence>MVSLDLLGKIESRLRQAKGSRDMDAGAWSEISFIRTAKPSLICPSLLLWSEFDTFDIWLSYHARTNGCTKSENRRVCGHERAKLLVTVRKVECRYGIIELGPSYSS</sequence>
<dbReference type="Proteomes" id="UP000011713">
    <property type="component" value="Unassembled WGS sequence"/>
</dbReference>
<reference evidence="2" key="1">
    <citation type="journal article" date="2010" name="Science">
        <title>Signatures of adaptation to obligate biotrophy in the Hyaloperonospora arabidopsidis genome.</title>
        <authorList>
            <person name="Baxter L."/>
            <person name="Tripathy S."/>
            <person name="Ishaque N."/>
            <person name="Boot N."/>
            <person name="Cabral A."/>
            <person name="Kemen E."/>
            <person name="Thines M."/>
            <person name="Ah-Fong A."/>
            <person name="Anderson R."/>
            <person name="Badejoko W."/>
            <person name="Bittner-Eddy P."/>
            <person name="Boore J.L."/>
            <person name="Chibucos M.C."/>
            <person name="Coates M."/>
            <person name="Dehal P."/>
            <person name="Delehaunty K."/>
            <person name="Dong S."/>
            <person name="Downton P."/>
            <person name="Dumas B."/>
            <person name="Fabro G."/>
            <person name="Fronick C."/>
            <person name="Fuerstenberg S.I."/>
            <person name="Fulton L."/>
            <person name="Gaulin E."/>
            <person name="Govers F."/>
            <person name="Hughes L."/>
            <person name="Humphray S."/>
            <person name="Jiang R.H."/>
            <person name="Judelson H."/>
            <person name="Kamoun S."/>
            <person name="Kyung K."/>
            <person name="Meijer H."/>
            <person name="Minx P."/>
            <person name="Morris P."/>
            <person name="Nelson J."/>
            <person name="Phuntumart V."/>
            <person name="Qutob D."/>
            <person name="Rehmany A."/>
            <person name="Rougon-Cardoso A."/>
            <person name="Ryden P."/>
            <person name="Torto-Alalibo T."/>
            <person name="Studholme D."/>
            <person name="Wang Y."/>
            <person name="Win J."/>
            <person name="Wood J."/>
            <person name="Clifton S.W."/>
            <person name="Rogers J."/>
            <person name="Van den Ackerveken G."/>
            <person name="Jones J.D."/>
            <person name="McDowell J.M."/>
            <person name="Beynon J."/>
            <person name="Tyler B.M."/>
        </authorList>
    </citation>
    <scope>NUCLEOTIDE SEQUENCE [LARGE SCALE GENOMIC DNA]</scope>
    <source>
        <strain evidence="2">Emoy2</strain>
    </source>
</reference>
<dbReference type="EnsemblProtists" id="HpaT807663">
    <property type="protein sequence ID" value="HpaP807663"/>
    <property type="gene ID" value="HpaG807663"/>
</dbReference>
<organism evidence="1 2">
    <name type="scientific">Hyaloperonospora arabidopsidis (strain Emoy2)</name>
    <name type="common">Downy mildew agent</name>
    <name type="synonym">Peronospora arabidopsidis</name>
    <dbReference type="NCBI Taxonomy" id="559515"/>
    <lineage>
        <taxon>Eukaryota</taxon>
        <taxon>Sar</taxon>
        <taxon>Stramenopiles</taxon>
        <taxon>Oomycota</taxon>
        <taxon>Peronosporomycetes</taxon>
        <taxon>Peronosporales</taxon>
        <taxon>Peronosporaceae</taxon>
        <taxon>Hyaloperonospora</taxon>
    </lineage>
</organism>
<dbReference type="HOGENOM" id="CLU_2228370_0_0_1"/>
<evidence type="ECO:0000313" key="1">
    <source>
        <dbReference type="EnsemblProtists" id="HpaP807663"/>
    </source>
</evidence>
<dbReference type="EMBL" id="JH598426">
    <property type="status" value="NOT_ANNOTATED_CDS"/>
    <property type="molecule type" value="Genomic_DNA"/>
</dbReference>
<dbReference type="InParanoid" id="M4BMM6"/>
<evidence type="ECO:0000313" key="2">
    <source>
        <dbReference type="Proteomes" id="UP000011713"/>
    </source>
</evidence>
<name>M4BMM6_HYAAE</name>
<protein>
    <submittedName>
        <fullName evidence="1">Uncharacterized protein</fullName>
    </submittedName>
</protein>
<dbReference type="AlphaFoldDB" id="M4BMM6"/>
<accession>M4BMM6</accession>